<dbReference type="EMBL" id="JAPFFF010000015">
    <property type="protein sequence ID" value="KAK8866510.1"/>
    <property type="molecule type" value="Genomic_DNA"/>
</dbReference>
<dbReference type="SUPFAM" id="SSF47473">
    <property type="entry name" value="EF-hand"/>
    <property type="match status" value="1"/>
</dbReference>
<dbReference type="InterPro" id="IPR002048">
    <property type="entry name" value="EF_hand_dom"/>
</dbReference>
<protein>
    <recommendedName>
        <fullName evidence="4">EF-hand domain-containing protein</fullName>
    </recommendedName>
</protein>
<dbReference type="PROSITE" id="PS50222">
    <property type="entry name" value="EF_HAND_2"/>
    <property type="match status" value="3"/>
</dbReference>
<keyword evidence="1" id="KW-0479">Metal-binding</keyword>
<dbReference type="Pfam" id="PF13499">
    <property type="entry name" value="EF-hand_7"/>
    <property type="match status" value="2"/>
</dbReference>
<sequence>MSKVPAYNFSKEELEGLRKQFNAIDSDKNGYLSEKELFQFMQACGIDTRFIKAIYKVFDTNNDNSLSFDEFVQYLGACTRSQTEPTYLFQLIFDAIDADHDHELDANEMVDFGKVCSMPMTLQDAQAELKRLDRDKNGKLSFKELCAAFGI</sequence>
<dbReference type="InterPro" id="IPR018247">
    <property type="entry name" value="EF_Hand_1_Ca_BS"/>
</dbReference>
<dbReference type="PROSITE" id="PS00018">
    <property type="entry name" value="EF_HAND_1"/>
    <property type="match status" value="4"/>
</dbReference>
<evidence type="ECO:0000313" key="6">
    <source>
        <dbReference type="Proteomes" id="UP001470230"/>
    </source>
</evidence>
<reference evidence="5 6" key="1">
    <citation type="submission" date="2024-04" db="EMBL/GenBank/DDBJ databases">
        <title>Tritrichomonas musculus Genome.</title>
        <authorList>
            <person name="Alves-Ferreira E."/>
            <person name="Grigg M."/>
            <person name="Lorenzi H."/>
            <person name="Galac M."/>
        </authorList>
    </citation>
    <scope>NUCLEOTIDE SEQUENCE [LARGE SCALE GENOMIC DNA]</scope>
    <source>
        <strain evidence="5 6">EAF2021</strain>
    </source>
</reference>
<evidence type="ECO:0000256" key="1">
    <source>
        <dbReference type="ARBA" id="ARBA00022723"/>
    </source>
</evidence>
<dbReference type="CDD" id="cd00051">
    <property type="entry name" value="EFh"/>
    <property type="match status" value="1"/>
</dbReference>
<accession>A0ABR2ING1</accession>
<comment type="caution">
    <text evidence="5">The sequence shown here is derived from an EMBL/GenBank/DDBJ whole genome shotgun (WGS) entry which is preliminary data.</text>
</comment>
<feature type="domain" description="EF-hand" evidence="4">
    <location>
        <begin position="51"/>
        <end position="81"/>
    </location>
</feature>
<name>A0ABR2ING1_9EUKA</name>
<feature type="domain" description="EF-hand" evidence="4">
    <location>
        <begin position="120"/>
        <end position="151"/>
    </location>
</feature>
<dbReference type="Proteomes" id="UP001470230">
    <property type="component" value="Unassembled WGS sequence"/>
</dbReference>
<dbReference type="Gene3D" id="1.10.238.10">
    <property type="entry name" value="EF-hand"/>
    <property type="match status" value="2"/>
</dbReference>
<keyword evidence="3" id="KW-0106">Calcium</keyword>
<feature type="domain" description="EF-hand" evidence="4">
    <location>
        <begin position="12"/>
        <end position="47"/>
    </location>
</feature>
<gene>
    <name evidence="5" type="ORF">M9Y10_009474</name>
</gene>
<organism evidence="5 6">
    <name type="scientific">Tritrichomonas musculus</name>
    <dbReference type="NCBI Taxonomy" id="1915356"/>
    <lineage>
        <taxon>Eukaryota</taxon>
        <taxon>Metamonada</taxon>
        <taxon>Parabasalia</taxon>
        <taxon>Tritrichomonadida</taxon>
        <taxon>Tritrichomonadidae</taxon>
        <taxon>Tritrichomonas</taxon>
    </lineage>
</organism>
<keyword evidence="6" id="KW-1185">Reference proteome</keyword>
<dbReference type="InterPro" id="IPR011992">
    <property type="entry name" value="EF-hand-dom_pair"/>
</dbReference>
<proteinExistence type="predicted"/>
<evidence type="ECO:0000256" key="2">
    <source>
        <dbReference type="ARBA" id="ARBA00022737"/>
    </source>
</evidence>
<evidence type="ECO:0000259" key="4">
    <source>
        <dbReference type="PROSITE" id="PS50222"/>
    </source>
</evidence>
<dbReference type="SMART" id="SM00054">
    <property type="entry name" value="EFh"/>
    <property type="match status" value="4"/>
</dbReference>
<dbReference type="PANTHER" id="PTHR45942">
    <property type="entry name" value="PROTEIN PHOSPATASE 3 REGULATORY SUBUNIT B ALPHA ISOFORM TYPE 1"/>
    <property type="match status" value="1"/>
</dbReference>
<keyword evidence="2" id="KW-0677">Repeat</keyword>
<evidence type="ECO:0000256" key="3">
    <source>
        <dbReference type="ARBA" id="ARBA00022837"/>
    </source>
</evidence>
<evidence type="ECO:0000313" key="5">
    <source>
        <dbReference type="EMBL" id="KAK8866510.1"/>
    </source>
</evidence>